<dbReference type="Gene3D" id="3.30.760.10">
    <property type="entry name" value="RNA Cap, Translation Initiation Factor Eif4e"/>
    <property type="match status" value="1"/>
</dbReference>
<dbReference type="GO" id="GO:0003743">
    <property type="term" value="F:translation initiation factor activity"/>
    <property type="evidence" value="ECO:0007669"/>
    <property type="project" value="UniProtKB-KW"/>
</dbReference>
<keyword evidence="4 7" id="KW-0694">RNA-binding</keyword>
<evidence type="ECO:0000256" key="4">
    <source>
        <dbReference type="ARBA" id="ARBA00022884"/>
    </source>
</evidence>
<gene>
    <name evidence="9" type="primary">IF4E3</name>
</gene>
<reference evidence="9" key="1">
    <citation type="submission" date="2009-03" db="EMBL/GenBank/DDBJ databases">
        <title>Caligus clemensi ESTs and full-length cDNAs.</title>
        <authorList>
            <person name="Yasuike M."/>
            <person name="von Schalburg K."/>
            <person name="Cooper G."/>
            <person name="Leong J."/>
            <person name="Jones S.R.M."/>
            <person name="Koop B.F."/>
        </authorList>
    </citation>
    <scope>NUCLEOTIDE SEQUENCE</scope>
    <source>
        <tissue evidence="9">Whole</tissue>
    </source>
</reference>
<feature type="region of interest" description="Disordered" evidence="8">
    <location>
        <begin position="1"/>
        <end position="36"/>
    </location>
</feature>
<feature type="compositionally biased region" description="Low complexity" evidence="8">
    <location>
        <begin position="17"/>
        <end position="33"/>
    </location>
</feature>
<organism evidence="9">
    <name type="scientific">Caligus clemensi</name>
    <name type="common">Sea louse</name>
    <dbReference type="NCBI Taxonomy" id="344056"/>
    <lineage>
        <taxon>Eukaryota</taxon>
        <taxon>Metazoa</taxon>
        <taxon>Ecdysozoa</taxon>
        <taxon>Arthropoda</taxon>
        <taxon>Crustacea</taxon>
        <taxon>Multicrustacea</taxon>
        <taxon>Hexanauplia</taxon>
        <taxon>Copepoda</taxon>
        <taxon>Siphonostomatoida</taxon>
        <taxon>Caligidae</taxon>
        <taxon>Caligus</taxon>
    </lineage>
</organism>
<dbReference type="EMBL" id="BT080965">
    <property type="protein sequence ID" value="ACO15389.1"/>
    <property type="molecule type" value="mRNA"/>
</dbReference>
<evidence type="ECO:0000313" key="9">
    <source>
        <dbReference type="EMBL" id="ACO15389.1"/>
    </source>
</evidence>
<dbReference type="GO" id="GO:0000340">
    <property type="term" value="F:RNA 7-methylguanosine cap binding"/>
    <property type="evidence" value="ECO:0007669"/>
    <property type="project" value="TreeGrafter"/>
</dbReference>
<keyword evidence="2 7" id="KW-0396">Initiation factor</keyword>
<sequence length="227" mass="26191">MKQGRRHYETRSRKYSADSSSSPYSSASVSPADSPRDLTVKHPLENEWTLWYYNYDPTNAWEENLKEIISFNTVEDFWSIYNHIQLPSELSDKCDYCLFKRGIKPMWEDISNCNGGRWLYGLPINRRKAPEAGLDAHWLEVMMSLIGEAFDGFGDLINGAVVSVRGKSDKISIWLKSTYDEDDGIRCVGTILRGRLGLKRDEGLGFEEHRDNQRRVNSLAIRPKYQV</sequence>
<dbReference type="AlphaFoldDB" id="C1C286"/>
<evidence type="ECO:0000256" key="3">
    <source>
        <dbReference type="ARBA" id="ARBA00022845"/>
    </source>
</evidence>
<dbReference type="Pfam" id="PF01652">
    <property type="entry name" value="IF4E"/>
    <property type="match status" value="1"/>
</dbReference>
<evidence type="ECO:0000256" key="6">
    <source>
        <dbReference type="ARBA" id="ARBA00032656"/>
    </source>
</evidence>
<evidence type="ECO:0000256" key="7">
    <source>
        <dbReference type="RuleBase" id="RU004374"/>
    </source>
</evidence>
<evidence type="ECO:0000256" key="8">
    <source>
        <dbReference type="SAM" id="MobiDB-lite"/>
    </source>
</evidence>
<dbReference type="GO" id="GO:0006417">
    <property type="term" value="P:regulation of translation"/>
    <property type="evidence" value="ECO:0007669"/>
    <property type="project" value="UniProtKB-KW"/>
</dbReference>
<comment type="similarity">
    <text evidence="1 7">Belongs to the eukaryotic initiation factor 4E family.</text>
</comment>
<dbReference type="PANTHER" id="PTHR11960:SF8">
    <property type="entry name" value="EUKARYOTIC TRANSLATION INITIATION FACTOR 4E1-RELATED"/>
    <property type="match status" value="1"/>
</dbReference>
<evidence type="ECO:0000256" key="2">
    <source>
        <dbReference type="ARBA" id="ARBA00022540"/>
    </source>
</evidence>
<proteinExistence type="evidence at transcript level"/>
<accession>C1C286</accession>
<dbReference type="InterPro" id="IPR019770">
    <property type="entry name" value="TIF_eIF_4E_CS"/>
</dbReference>
<dbReference type="SUPFAM" id="SSF55418">
    <property type="entry name" value="eIF4e-like"/>
    <property type="match status" value="1"/>
</dbReference>
<feature type="compositionally biased region" description="Basic and acidic residues" evidence="8">
    <location>
        <begin position="1"/>
        <end position="16"/>
    </location>
</feature>
<dbReference type="PROSITE" id="PS00813">
    <property type="entry name" value="IF4E"/>
    <property type="match status" value="1"/>
</dbReference>
<dbReference type="InterPro" id="IPR001040">
    <property type="entry name" value="TIF_eIF_4E"/>
</dbReference>
<evidence type="ECO:0000256" key="1">
    <source>
        <dbReference type="ARBA" id="ARBA00009860"/>
    </source>
</evidence>
<evidence type="ECO:0000256" key="5">
    <source>
        <dbReference type="ARBA" id="ARBA00022917"/>
    </source>
</evidence>
<keyword evidence="3" id="KW-0810">Translation regulation</keyword>
<name>C1C286_CALCM</name>
<keyword evidence="5 7" id="KW-0648">Protein biosynthesis</keyword>
<protein>
    <recommendedName>
        <fullName evidence="6">eIF-4F 25 kDa subunit</fullName>
    </recommendedName>
</protein>
<dbReference type="GO" id="GO:0016281">
    <property type="term" value="C:eukaryotic translation initiation factor 4F complex"/>
    <property type="evidence" value="ECO:0007669"/>
    <property type="project" value="TreeGrafter"/>
</dbReference>
<dbReference type="InterPro" id="IPR023398">
    <property type="entry name" value="TIF_eIF4e-like"/>
</dbReference>
<dbReference type="PANTHER" id="PTHR11960">
    <property type="entry name" value="EUKARYOTIC TRANSLATION INITIATION FACTOR 4E RELATED"/>
    <property type="match status" value="1"/>
</dbReference>